<dbReference type="GO" id="GO:0016020">
    <property type="term" value="C:membrane"/>
    <property type="evidence" value="ECO:0007669"/>
    <property type="project" value="UniProtKB-SubCell"/>
</dbReference>
<dbReference type="PROSITE" id="PS50109">
    <property type="entry name" value="HIS_KIN"/>
    <property type="match status" value="1"/>
</dbReference>
<keyword evidence="12 14" id="KW-0472">Membrane</keyword>
<dbReference type="EMBL" id="JAERQJ010000001">
    <property type="protein sequence ID" value="MBL0682619.1"/>
    <property type="molecule type" value="Genomic_DNA"/>
</dbReference>
<dbReference type="InterPro" id="IPR050482">
    <property type="entry name" value="Sensor_HK_TwoCompSys"/>
</dbReference>
<accession>A0A936ZN06</accession>
<dbReference type="Proteomes" id="UP000651057">
    <property type="component" value="Unassembled WGS sequence"/>
</dbReference>
<keyword evidence="6 14" id="KW-0812">Transmembrane</keyword>
<feature type="coiled-coil region" evidence="13">
    <location>
        <begin position="366"/>
        <end position="409"/>
    </location>
</feature>
<dbReference type="InterPro" id="IPR011712">
    <property type="entry name" value="Sig_transdc_His_kin_sub3_dim/P"/>
</dbReference>
<feature type="domain" description="Histidine kinase" evidence="15">
    <location>
        <begin position="405"/>
        <end position="605"/>
    </location>
</feature>
<dbReference type="SMART" id="SM00387">
    <property type="entry name" value="HATPase_c"/>
    <property type="match status" value="1"/>
</dbReference>
<dbReference type="GO" id="GO:0000155">
    <property type="term" value="F:phosphorelay sensor kinase activity"/>
    <property type="evidence" value="ECO:0007669"/>
    <property type="project" value="InterPro"/>
</dbReference>
<dbReference type="InterPro" id="IPR000700">
    <property type="entry name" value="PAS-assoc_C"/>
</dbReference>
<gene>
    <name evidence="17" type="ORF">JJQ60_03770</name>
</gene>
<dbReference type="CDD" id="cd16917">
    <property type="entry name" value="HATPase_UhpB-NarQ-NarX-like"/>
    <property type="match status" value="1"/>
</dbReference>
<keyword evidence="8" id="KW-0418">Kinase</keyword>
<sequence length="606" mass="69620">MNRKETLDHQTFERLSKIYIIALGAIAIFTIGGQFFIQRYLNSQIDDSRIINISGRQRMLSQKLSKEILLLSDVKNNRLKTSYIKELESTLELWQQSHQSLIQYNDSIQKESKDSLKIKQMFVALQPYFNSIYQSSIKAIQLTRKDSIDHQQLKPHLEAVILNEPFFLKQMDAIVFQYEKEAQQKVASLKKIELLLFCLIILILIFEFLLLFRPVALSIKKTISNLLVAQEKAEQMASRADELRKVQEENIQELVSLTRAIDQTLLYARVDEYGAILSLGGRFADLLGVEHNYQRKQLSDYMNLSEVQKSRLDDLITQNKGGVFNEEFEFDTILGQKIWLDITILTVYKESGLSERLVLCSDISKRKEAQNEVERLNAARYKEKEEVQKSNASQIVEAQEEERKRIAKEIHDSIGQMLTALKLNIESINLSNIEKANLRIEGLKKISEDLIQGIRIATFNLTPPELKDYGISIALQKMAKELSKLTGKNIIFENNSNFDQRFDTLIETNLYRVTQEAVNNAIKYAQSSYIMISVNHSDTLLSITISDNGKGFDIKTIPSKPTNKAEGGMGLFFMKERMNYIDGRIFINSIPNEGTRVTLNFNIPKT</sequence>
<evidence type="ECO:0000256" key="2">
    <source>
        <dbReference type="ARBA" id="ARBA00004141"/>
    </source>
</evidence>
<dbReference type="InterPro" id="IPR003594">
    <property type="entry name" value="HATPase_dom"/>
</dbReference>
<keyword evidence="5" id="KW-0808">Transferase</keyword>
<feature type="transmembrane region" description="Helical" evidence="14">
    <location>
        <begin position="18"/>
        <end position="37"/>
    </location>
</feature>
<keyword evidence="4" id="KW-0597">Phosphoprotein</keyword>
<evidence type="ECO:0000256" key="3">
    <source>
        <dbReference type="ARBA" id="ARBA00012438"/>
    </source>
</evidence>
<evidence type="ECO:0000256" key="14">
    <source>
        <dbReference type="SAM" id="Phobius"/>
    </source>
</evidence>
<dbReference type="GO" id="GO:0005524">
    <property type="term" value="F:ATP binding"/>
    <property type="evidence" value="ECO:0007669"/>
    <property type="project" value="UniProtKB-KW"/>
</dbReference>
<dbReference type="InterPro" id="IPR036890">
    <property type="entry name" value="HATPase_C_sf"/>
</dbReference>
<evidence type="ECO:0000313" key="18">
    <source>
        <dbReference type="Proteomes" id="UP000651057"/>
    </source>
</evidence>
<dbReference type="AlphaFoldDB" id="A0A936ZN06"/>
<evidence type="ECO:0000256" key="4">
    <source>
        <dbReference type="ARBA" id="ARBA00022553"/>
    </source>
</evidence>
<dbReference type="Pfam" id="PF13675">
    <property type="entry name" value="PilJ"/>
    <property type="match status" value="1"/>
</dbReference>
<dbReference type="Gene3D" id="3.30.450.20">
    <property type="entry name" value="PAS domain"/>
    <property type="match status" value="1"/>
</dbReference>
<comment type="subcellular location">
    <subcellularLocation>
        <location evidence="2">Membrane</location>
        <topology evidence="2">Multi-pass membrane protein</topology>
    </subcellularLocation>
</comment>
<evidence type="ECO:0000313" key="17">
    <source>
        <dbReference type="EMBL" id="MBL0682619.1"/>
    </source>
</evidence>
<dbReference type="PROSITE" id="PS50113">
    <property type="entry name" value="PAC"/>
    <property type="match status" value="1"/>
</dbReference>
<comment type="caution">
    <text evidence="17">The sequence shown here is derived from an EMBL/GenBank/DDBJ whole genome shotgun (WGS) entry which is preliminary data.</text>
</comment>
<keyword evidence="13" id="KW-0175">Coiled coil</keyword>
<dbReference type="PANTHER" id="PTHR24421:SF10">
    <property type="entry name" value="NITRATE_NITRITE SENSOR PROTEIN NARQ"/>
    <property type="match status" value="1"/>
</dbReference>
<dbReference type="EC" id="2.7.13.3" evidence="3"/>
<dbReference type="Pfam" id="PF07730">
    <property type="entry name" value="HisKA_3"/>
    <property type="match status" value="1"/>
</dbReference>
<feature type="domain" description="PAC" evidence="16">
    <location>
        <begin position="324"/>
        <end position="375"/>
    </location>
</feature>
<dbReference type="Gene3D" id="3.30.565.10">
    <property type="entry name" value="Histidine kinase-like ATPase, C-terminal domain"/>
    <property type="match status" value="1"/>
</dbReference>
<reference evidence="17" key="1">
    <citation type="submission" date="2021-01" db="EMBL/GenBank/DDBJ databases">
        <authorList>
            <person name="Zhong Y.L."/>
        </authorList>
    </citation>
    <scope>NUCLEOTIDE SEQUENCE</scope>
    <source>
        <strain evidence="17">KCTC 23302</strain>
    </source>
</reference>
<dbReference type="RefSeq" id="WP_201916770.1">
    <property type="nucleotide sequence ID" value="NZ_BAABAX010000021.1"/>
</dbReference>
<evidence type="ECO:0000256" key="10">
    <source>
        <dbReference type="ARBA" id="ARBA00022989"/>
    </source>
</evidence>
<keyword evidence="9" id="KW-0067">ATP-binding</keyword>
<evidence type="ECO:0000256" key="7">
    <source>
        <dbReference type="ARBA" id="ARBA00022741"/>
    </source>
</evidence>
<keyword evidence="10 14" id="KW-1133">Transmembrane helix</keyword>
<dbReference type="Pfam" id="PF02518">
    <property type="entry name" value="HATPase_c"/>
    <property type="match status" value="1"/>
</dbReference>
<keyword evidence="18" id="KW-1185">Reference proteome</keyword>
<evidence type="ECO:0000259" key="15">
    <source>
        <dbReference type="PROSITE" id="PS50109"/>
    </source>
</evidence>
<dbReference type="SUPFAM" id="SSF55874">
    <property type="entry name" value="ATPase domain of HSP90 chaperone/DNA topoisomerase II/histidine kinase"/>
    <property type="match status" value="1"/>
</dbReference>
<dbReference type="PANTHER" id="PTHR24421">
    <property type="entry name" value="NITRATE/NITRITE SENSOR PROTEIN NARX-RELATED"/>
    <property type="match status" value="1"/>
</dbReference>
<organism evidence="17 18">
    <name type="scientific">Aquimarina mytili</name>
    <dbReference type="NCBI Taxonomy" id="874423"/>
    <lineage>
        <taxon>Bacteria</taxon>
        <taxon>Pseudomonadati</taxon>
        <taxon>Bacteroidota</taxon>
        <taxon>Flavobacteriia</taxon>
        <taxon>Flavobacteriales</taxon>
        <taxon>Flavobacteriaceae</taxon>
        <taxon>Aquimarina</taxon>
    </lineage>
</organism>
<evidence type="ECO:0000256" key="8">
    <source>
        <dbReference type="ARBA" id="ARBA00022777"/>
    </source>
</evidence>
<evidence type="ECO:0000256" key="1">
    <source>
        <dbReference type="ARBA" id="ARBA00000085"/>
    </source>
</evidence>
<protein>
    <recommendedName>
        <fullName evidence="3">histidine kinase</fullName>
        <ecNumber evidence="3">2.7.13.3</ecNumber>
    </recommendedName>
</protein>
<evidence type="ECO:0000256" key="11">
    <source>
        <dbReference type="ARBA" id="ARBA00023012"/>
    </source>
</evidence>
<proteinExistence type="predicted"/>
<keyword evidence="11" id="KW-0902">Two-component regulatory system</keyword>
<evidence type="ECO:0000256" key="13">
    <source>
        <dbReference type="SAM" id="Coils"/>
    </source>
</evidence>
<dbReference type="GO" id="GO:0046983">
    <property type="term" value="F:protein dimerization activity"/>
    <property type="evidence" value="ECO:0007669"/>
    <property type="project" value="InterPro"/>
</dbReference>
<comment type="catalytic activity">
    <reaction evidence="1">
        <text>ATP + protein L-histidine = ADP + protein N-phospho-L-histidine.</text>
        <dbReference type="EC" id="2.7.13.3"/>
    </reaction>
</comment>
<name>A0A936ZN06_9FLAO</name>
<evidence type="ECO:0000256" key="5">
    <source>
        <dbReference type="ARBA" id="ARBA00022679"/>
    </source>
</evidence>
<evidence type="ECO:0000256" key="6">
    <source>
        <dbReference type="ARBA" id="ARBA00022692"/>
    </source>
</evidence>
<evidence type="ECO:0000256" key="9">
    <source>
        <dbReference type="ARBA" id="ARBA00022840"/>
    </source>
</evidence>
<keyword evidence="7" id="KW-0547">Nucleotide-binding</keyword>
<evidence type="ECO:0000259" key="16">
    <source>
        <dbReference type="PROSITE" id="PS50113"/>
    </source>
</evidence>
<evidence type="ECO:0000256" key="12">
    <source>
        <dbReference type="ARBA" id="ARBA00023136"/>
    </source>
</evidence>
<dbReference type="Gene3D" id="1.20.5.1930">
    <property type="match status" value="1"/>
</dbReference>
<dbReference type="InterPro" id="IPR005467">
    <property type="entry name" value="His_kinase_dom"/>
</dbReference>
<feature type="transmembrane region" description="Helical" evidence="14">
    <location>
        <begin position="194"/>
        <end position="212"/>
    </location>
</feature>
<dbReference type="InterPro" id="IPR029095">
    <property type="entry name" value="NarX-like_N"/>
</dbReference>